<dbReference type="GO" id="GO:0003677">
    <property type="term" value="F:DNA binding"/>
    <property type="evidence" value="ECO:0007669"/>
    <property type="project" value="UniProtKB-UniRule"/>
</dbReference>
<evidence type="ECO:0000256" key="2">
    <source>
        <dbReference type="ARBA" id="ARBA00022490"/>
    </source>
</evidence>
<dbReference type="InterPro" id="IPR023009">
    <property type="entry name" value="Tyrosine_recombinase_XerC/XerD"/>
</dbReference>
<dbReference type="InterPro" id="IPR044068">
    <property type="entry name" value="CB"/>
</dbReference>
<evidence type="ECO:0000256" key="5">
    <source>
        <dbReference type="ARBA" id="ARBA00022908"/>
    </source>
</evidence>
<dbReference type="Gene3D" id="1.10.150.130">
    <property type="match status" value="1"/>
</dbReference>
<dbReference type="HAMAP" id="MF_01808">
    <property type="entry name" value="Recomb_XerC_XerD"/>
    <property type="match status" value="1"/>
</dbReference>
<evidence type="ECO:0000256" key="6">
    <source>
        <dbReference type="ARBA" id="ARBA00023125"/>
    </source>
</evidence>
<dbReference type="GO" id="GO:0006313">
    <property type="term" value="P:DNA transposition"/>
    <property type="evidence" value="ECO:0007669"/>
    <property type="project" value="UniProtKB-UniRule"/>
</dbReference>
<sequence length="308" mass="34901">MNQNLIDRFLEMLAAERQVAKNTTEAYKRDLGDFCQFLQGKDLTNIQASEVHLYLESLALKEFLPTTIARRTSALRQFYAFLLSEELCVKNPCQHLKPLRQKRVLSNVLNEEQVNQLLQSIYEEATDKPEKIRMAALLETLYASGLRVSELVGMPMRSLIADSKTKKLQSMVLIRGKGNRERLVPLNEAAMMALQAYLPIRNYFIAKSGPKSAAWLFPSTSQQGHLTRQGFGQLLKQQAILAGLDPRLLSPHVIRHSFATHLLNRGADLLVIQKLLGHADIGTTQIYTHVVPDHLMELVTVHHPLQKF</sequence>
<dbReference type="Pfam" id="PF02899">
    <property type="entry name" value="Phage_int_SAM_1"/>
    <property type="match status" value="1"/>
</dbReference>
<comment type="similarity">
    <text evidence="9">Belongs to the 'phage' integrase family. XerC subfamily.</text>
</comment>
<feature type="domain" description="Core-binding (CB)" evidence="11">
    <location>
        <begin position="1"/>
        <end position="83"/>
    </location>
</feature>
<evidence type="ECO:0000313" key="13">
    <source>
        <dbReference type="Proteomes" id="UP000293550"/>
    </source>
</evidence>
<proteinExistence type="inferred from homology"/>
<dbReference type="Pfam" id="PF00589">
    <property type="entry name" value="Phage_integrase"/>
    <property type="match status" value="1"/>
</dbReference>
<dbReference type="GO" id="GO:0051301">
    <property type="term" value="P:cell division"/>
    <property type="evidence" value="ECO:0007669"/>
    <property type="project" value="UniProtKB-KW"/>
</dbReference>
<dbReference type="RefSeq" id="WP_130154098.1">
    <property type="nucleotide sequence ID" value="NZ_SCFB01000006.1"/>
</dbReference>
<feature type="domain" description="Tyr recombinase" evidence="10">
    <location>
        <begin position="104"/>
        <end position="300"/>
    </location>
</feature>
<evidence type="ECO:0000256" key="7">
    <source>
        <dbReference type="ARBA" id="ARBA00023172"/>
    </source>
</evidence>
<accession>A0A4Q7DIC3</accession>
<dbReference type="NCBIfam" id="NF001399">
    <property type="entry name" value="PRK00283.1"/>
    <property type="match status" value="1"/>
</dbReference>
<dbReference type="Proteomes" id="UP000293550">
    <property type="component" value="Unassembled WGS sequence"/>
</dbReference>
<evidence type="ECO:0000256" key="3">
    <source>
        <dbReference type="ARBA" id="ARBA00022618"/>
    </source>
</evidence>
<dbReference type="CDD" id="cd00798">
    <property type="entry name" value="INT_XerDC_C"/>
    <property type="match status" value="1"/>
</dbReference>
<reference evidence="12 13" key="1">
    <citation type="submission" date="2018-10" db="EMBL/GenBank/DDBJ databases">
        <title>An updated phylogeny of the Alphaproteobacteria reveals that the parasitic Rickettsiales and Holosporales have independent origins.</title>
        <authorList>
            <person name="Munoz-Gomez S.A."/>
            <person name="Hess S."/>
            <person name="Burger G."/>
            <person name="Lang B.F."/>
            <person name="Susko E."/>
            <person name="Slamovits C.H."/>
            <person name="Roger A.J."/>
        </authorList>
    </citation>
    <scope>NUCLEOTIDE SEQUENCE [LARGE SCALE GENOMIC DNA]</scope>
    <source>
        <strain evidence="12">HOLO01</strain>
    </source>
</reference>
<feature type="active site" evidence="9">
    <location>
        <position position="278"/>
    </location>
</feature>
<evidence type="ECO:0000313" key="12">
    <source>
        <dbReference type="EMBL" id="RZI45845.1"/>
    </source>
</evidence>
<dbReference type="InterPro" id="IPR002104">
    <property type="entry name" value="Integrase_catalytic"/>
</dbReference>
<feature type="active site" evidence="9">
    <location>
        <position position="252"/>
    </location>
</feature>
<dbReference type="EMBL" id="SCFB01000006">
    <property type="protein sequence ID" value="RZI45845.1"/>
    <property type="molecule type" value="Genomic_DNA"/>
</dbReference>
<feature type="active site" description="O-(3'-phospho-DNA)-tyrosine intermediate" evidence="9">
    <location>
        <position position="287"/>
    </location>
</feature>
<comment type="subcellular location">
    <subcellularLocation>
        <location evidence="1 9">Cytoplasm</location>
    </subcellularLocation>
</comment>
<dbReference type="InterPro" id="IPR010998">
    <property type="entry name" value="Integrase_recombinase_N"/>
</dbReference>
<keyword evidence="3 9" id="KW-0132">Cell division</keyword>
<evidence type="ECO:0000256" key="4">
    <source>
        <dbReference type="ARBA" id="ARBA00022829"/>
    </source>
</evidence>
<dbReference type="InterPro" id="IPR011010">
    <property type="entry name" value="DNA_brk_join_enz"/>
</dbReference>
<dbReference type="Gene3D" id="1.10.443.10">
    <property type="entry name" value="Intergrase catalytic core"/>
    <property type="match status" value="1"/>
</dbReference>
<protein>
    <recommendedName>
        <fullName evidence="9">Tyrosine recombinase XerC</fullName>
    </recommendedName>
</protein>
<evidence type="ECO:0000256" key="1">
    <source>
        <dbReference type="ARBA" id="ARBA00004496"/>
    </source>
</evidence>
<keyword evidence="5 9" id="KW-0229">DNA integration</keyword>
<comment type="caution">
    <text evidence="12">The sequence shown here is derived from an EMBL/GenBank/DDBJ whole genome shotgun (WGS) entry which is preliminary data.</text>
</comment>
<keyword evidence="2 9" id="KW-0963">Cytoplasm</keyword>
<feature type="active site" evidence="9">
    <location>
        <position position="255"/>
    </location>
</feature>
<evidence type="ECO:0000259" key="10">
    <source>
        <dbReference type="PROSITE" id="PS51898"/>
    </source>
</evidence>
<comment type="subunit">
    <text evidence="9">Forms a cyclic heterotetrameric complex composed of two molecules of XerC and two molecules of XerD.</text>
</comment>
<gene>
    <name evidence="9" type="primary">xerC</name>
    <name evidence="12" type="ORF">EQU50_05265</name>
</gene>
<evidence type="ECO:0000256" key="8">
    <source>
        <dbReference type="ARBA" id="ARBA00023306"/>
    </source>
</evidence>
<dbReference type="InterPro" id="IPR013762">
    <property type="entry name" value="Integrase-like_cat_sf"/>
</dbReference>
<name>A0A4Q7DIC3_9PROT</name>
<comment type="function">
    <text evidence="9">Site-specific tyrosine recombinase, which acts by catalyzing the cutting and rejoining of the recombining DNA molecules. The XerC-XerD complex is essential to convert dimers of the bacterial chromosome into monomers to permit their segregation at cell division. It also contributes to the segregational stability of plasmids.</text>
</comment>
<dbReference type="PROSITE" id="PS51900">
    <property type="entry name" value="CB"/>
    <property type="match status" value="1"/>
</dbReference>
<keyword evidence="6 9" id="KW-0238">DNA-binding</keyword>
<dbReference type="SUPFAM" id="SSF56349">
    <property type="entry name" value="DNA breaking-rejoining enzymes"/>
    <property type="match status" value="1"/>
</dbReference>
<organism evidence="12 13">
    <name type="scientific">Candidatus Finniella inopinata</name>
    <dbReference type="NCBI Taxonomy" id="1696036"/>
    <lineage>
        <taxon>Bacteria</taxon>
        <taxon>Pseudomonadati</taxon>
        <taxon>Pseudomonadota</taxon>
        <taxon>Alphaproteobacteria</taxon>
        <taxon>Holosporales</taxon>
        <taxon>Candidatus Paracaedibacteraceae</taxon>
        <taxon>Candidatus Finniella</taxon>
    </lineage>
</organism>
<dbReference type="PROSITE" id="PS51898">
    <property type="entry name" value="TYR_RECOMBINASE"/>
    <property type="match status" value="1"/>
</dbReference>
<keyword evidence="8 9" id="KW-0131">Cell cycle</keyword>
<dbReference type="GO" id="GO:0009037">
    <property type="term" value="F:tyrosine-based site-specific recombinase activity"/>
    <property type="evidence" value="ECO:0007669"/>
    <property type="project" value="UniProtKB-UniRule"/>
</dbReference>
<feature type="active site" evidence="9">
    <location>
        <position position="147"/>
    </location>
</feature>
<dbReference type="PANTHER" id="PTHR30349">
    <property type="entry name" value="PHAGE INTEGRASE-RELATED"/>
    <property type="match status" value="1"/>
</dbReference>
<dbReference type="OrthoDB" id="9801717at2"/>
<evidence type="ECO:0000256" key="9">
    <source>
        <dbReference type="HAMAP-Rule" id="MF_01808"/>
    </source>
</evidence>
<keyword evidence="13" id="KW-1185">Reference proteome</keyword>
<dbReference type="InterPro" id="IPR004107">
    <property type="entry name" value="Integrase_SAM-like_N"/>
</dbReference>
<keyword evidence="4 9" id="KW-0159">Chromosome partition</keyword>
<keyword evidence="7 9" id="KW-0233">DNA recombination</keyword>
<feature type="active site" evidence="9">
    <location>
        <position position="177"/>
    </location>
</feature>
<dbReference type="AlphaFoldDB" id="A0A4Q7DIC3"/>
<dbReference type="GO" id="GO:0007059">
    <property type="term" value="P:chromosome segregation"/>
    <property type="evidence" value="ECO:0007669"/>
    <property type="project" value="UniProtKB-UniRule"/>
</dbReference>
<evidence type="ECO:0000259" key="11">
    <source>
        <dbReference type="PROSITE" id="PS51900"/>
    </source>
</evidence>
<dbReference type="GO" id="GO:0005737">
    <property type="term" value="C:cytoplasm"/>
    <property type="evidence" value="ECO:0007669"/>
    <property type="project" value="UniProtKB-SubCell"/>
</dbReference>
<dbReference type="InterPro" id="IPR050090">
    <property type="entry name" value="Tyrosine_recombinase_XerCD"/>
</dbReference>
<dbReference type="PANTHER" id="PTHR30349:SF90">
    <property type="entry name" value="TYROSINE RECOMBINASE XERD"/>
    <property type="match status" value="1"/>
</dbReference>